<dbReference type="Proteomes" id="UP000579945">
    <property type="component" value="Unassembled WGS sequence"/>
</dbReference>
<protein>
    <recommendedName>
        <fullName evidence="3">Regulatory protein</fullName>
    </recommendedName>
</protein>
<dbReference type="Gene3D" id="3.30.565.10">
    <property type="entry name" value="Histidine kinase-like ATPase, C-terminal domain"/>
    <property type="match status" value="1"/>
</dbReference>
<keyword evidence="2" id="KW-1185">Reference proteome</keyword>
<accession>A0A7W5UTN3</accession>
<dbReference type="GeneID" id="95386860"/>
<name>A0A7W5UTN3_9ACTN</name>
<evidence type="ECO:0000313" key="2">
    <source>
        <dbReference type="Proteomes" id="UP000579945"/>
    </source>
</evidence>
<reference evidence="1 2" key="1">
    <citation type="submission" date="2020-08" db="EMBL/GenBank/DDBJ databases">
        <title>Sequencing the genomes of 1000 actinobacteria strains.</title>
        <authorList>
            <person name="Klenk H.-P."/>
        </authorList>
    </citation>
    <scope>NUCLEOTIDE SEQUENCE [LARGE SCALE GENOMIC DNA]</scope>
    <source>
        <strain evidence="1 2">DSM 44320</strain>
    </source>
</reference>
<comment type="caution">
    <text evidence="1">The sequence shown here is derived from an EMBL/GenBank/DDBJ whole genome shotgun (WGS) entry which is preliminary data.</text>
</comment>
<dbReference type="EMBL" id="JACIBV010000001">
    <property type="protein sequence ID" value="MBB3724332.1"/>
    <property type="molecule type" value="Genomic_DNA"/>
</dbReference>
<evidence type="ECO:0008006" key="3">
    <source>
        <dbReference type="Google" id="ProtNLM"/>
    </source>
</evidence>
<evidence type="ECO:0000313" key="1">
    <source>
        <dbReference type="EMBL" id="MBB3724332.1"/>
    </source>
</evidence>
<dbReference type="RefSeq" id="WP_183642160.1">
    <property type="nucleotide sequence ID" value="NZ_BAAAXX010000049.1"/>
</dbReference>
<sequence>MRWGSEHALRCEVEDTDGGTASLRPGRAREYDETGRALHLVEQLACCWGSARTARGKAVWFELSVRPAHAAA</sequence>
<dbReference type="InterPro" id="IPR036890">
    <property type="entry name" value="HATPase_C_sf"/>
</dbReference>
<organism evidence="1 2">
    <name type="scientific">Nonomuraea dietziae</name>
    <dbReference type="NCBI Taxonomy" id="65515"/>
    <lineage>
        <taxon>Bacteria</taxon>
        <taxon>Bacillati</taxon>
        <taxon>Actinomycetota</taxon>
        <taxon>Actinomycetes</taxon>
        <taxon>Streptosporangiales</taxon>
        <taxon>Streptosporangiaceae</taxon>
        <taxon>Nonomuraea</taxon>
    </lineage>
</organism>
<gene>
    <name evidence="1" type="ORF">FHR33_000192</name>
</gene>
<proteinExistence type="predicted"/>
<dbReference type="AlphaFoldDB" id="A0A7W5UTN3"/>